<dbReference type="PANTHER" id="PTHR19134:SF449">
    <property type="entry name" value="TYROSINE-PROTEIN PHOSPHATASE 1"/>
    <property type="match status" value="1"/>
</dbReference>
<comment type="caution">
    <text evidence="3">The sequence shown here is derived from an EMBL/GenBank/DDBJ whole genome shotgun (WGS) entry which is preliminary data.</text>
</comment>
<accession>A0AAW0Y3Q3</accession>
<dbReference type="PRINTS" id="PR00700">
    <property type="entry name" value="PRTYPHPHTASE"/>
</dbReference>
<dbReference type="SMART" id="SM00404">
    <property type="entry name" value="PTPc_motif"/>
    <property type="match status" value="2"/>
</dbReference>
<evidence type="ECO:0000259" key="1">
    <source>
        <dbReference type="PROSITE" id="PS50055"/>
    </source>
</evidence>
<keyword evidence="4" id="KW-1185">Reference proteome</keyword>
<dbReference type="Pfam" id="PF00102">
    <property type="entry name" value="Y_phosphatase"/>
    <property type="match status" value="2"/>
</dbReference>
<dbReference type="InterPro" id="IPR000387">
    <property type="entry name" value="Tyr_Pase_dom"/>
</dbReference>
<reference evidence="3 4" key="1">
    <citation type="journal article" date="2024" name="BMC Genomics">
        <title>Genome assembly of redclaw crayfish (Cherax quadricarinatus) provides insights into its immune adaptation and hypoxia tolerance.</title>
        <authorList>
            <person name="Liu Z."/>
            <person name="Zheng J."/>
            <person name="Li H."/>
            <person name="Fang K."/>
            <person name="Wang S."/>
            <person name="He J."/>
            <person name="Zhou D."/>
            <person name="Weng S."/>
            <person name="Chi M."/>
            <person name="Gu Z."/>
            <person name="He J."/>
            <person name="Li F."/>
            <person name="Wang M."/>
        </authorList>
    </citation>
    <scope>NUCLEOTIDE SEQUENCE [LARGE SCALE GENOMIC DNA]</scope>
    <source>
        <strain evidence="3">ZL_2023a</strain>
    </source>
</reference>
<dbReference type="InterPro" id="IPR003595">
    <property type="entry name" value="Tyr_Pase_cat"/>
</dbReference>
<dbReference type="GO" id="GO:0004725">
    <property type="term" value="F:protein tyrosine phosphatase activity"/>
    <property type="evidence" value="ECO:0007669"/>
    <property type="project" value="InterPro"/>
</dbReference>
<dbReference type="SUPFAM" id="SSF52799">
    <property type="entry name" value="(Phosphotyrosine protein) phosphatases II"/>
    <property type="match status" value="2"/>
</dbReference>
<evidence type="ECO:0000313" key="3">
    <source>
        <dbReference type="EMBL" id="KAK8746046.1"/>
    </source>
</evidence>
<dbReference type="SMART" id="SM00194">
    <property type="entry name" value="PTPc"/>
    <property type="match status" value="2"/>
</dbReference>
<dbReference type="CDD" id="cd00047">
    <property type="entry name" value="PTPc"/>
    <property type="match status" value="2"/>
</dbReference>
<sequence>SNYINASHVYGFGGVLKYIASQGPKDANVNTIGDFWRMIREQHISVIVMVANFVEGGKRKVGQYINFGESLEVDGYVVEVIKTDQHSHYNVSLVQVWKNGVAHTVTHYHYTSWPDHDVPSEAHSLGTMIRQIIQTHSEGGVVAHCSAGIGRTGTVLMVMLLHEMLMIHDSIDPLEVLKHLRECRARLVENVAQYNLALQIFDEVLFGAKTVISSFSLQDQTKEFLKSSSALYQKAKALPSGLTFRGASQREFYPQNRNHSILPADTQRIFLEMENGKMLSQYINAVRLNGLDHPNTMVATEHPLPSTLAKFWRLVVEKKCPNVVLINTYEGYEKEFPEVLPRKDADLILGTYTIHTLHAAQYNSFVIYSIEIISQNQVHHTVTVYQITSWPYGSEVPPSPDALVGVSELLLQTPYTPETGPLVLCCGDGVTGCGLMAGVLLTIEKLQKYNEIDVYRTVVYLQRARPQFFVSQAQFELLYSAAVTFLQDYDTYVNCPR</sequence>
<dbReference type="AlphaFoldDB" id="A0AAW0Y3Q3"/>
<evidence type="ECO:0000259" key="2">
    <source>
        <dbReference type="PROSITE" id="PS50056"/>
    </source>
</evidence>
<dbReference type="Gene3D" id="3.90.190.10">
    <property type="entry name" value="Protein tyrosine phosphatase superfamily"/>
    <property type="match status" value="2"/>
</dbReference>
<dbReference type="InterPro" id="IPR000242">
    <property type="entry name" value="PTP_cat"/>
</dbReference>
<dbReference type="Proteomes" id="UP001445076">
    <property type="component" value="Unassembled WGS sequence"/>
</dbReference>
<dbReference type="InterPro" id="IPR029021">
    <property type="entry name" value="Prot-tyrosine_phosphatase-like"/>
</dbReference>
<name>A0AAW0Y3Q3_CHEQU</name>
<feature type="domain" description="Tyrosine specific protein phosphatases" evidence="2">
    <location>
        <begin position="123"/>
        <end position="195"/>
    </location>
</feature>
<dbReference type="PROSITE" id="PS50055">
    <property type="entry name" value="TYR_PHOSPHATASE_PTP"/>
    <property type="match status" value="2"/>
</dbReference>
<gene>
    <name evidence="3" type="ORF">OTU49_017239</name>
</gene>
<evidence type="ECO:0000313" key="4">
    <source>
        <dbReference type="Proteomes" id="UP001445076"/>
    </source>
</evidence>
<dbReference type="PANTHER" id="PTHR19134">
    <property type="entry name" value="RECEPTOR-TYPE TYROSINE-PROTEIN PHOSPHATASE"/>
    <property type="match status" value="1"/>
</dbReference>
<feature type="domain" description="Tyrosine-protein phosphatase" evidence="1">
    <location>
        <begin position="255"/>
        <end position="485"/>
    </location>
</feature>
<dbReference type="PROSITE" id="PS50056">
    <property type="entry name" value="TYR_PHOSPHATASE_2"/>
    <property type="match status" value="1"/>
</dbReference>
<protein>
    <submittedName>
        <fullName evidence="3">Uncharacterized protein</fullName>
    </submittedName>
</protein>
<dbReference type="GO" id="GO:0048666">
    <property type="term" value="P:neuron development"/>
    <property type="evidence" value="ECO:0007669"/>
    <property type="project" value="UniProtKB-ARBA"/>
</dbReference>
<dbReference type="InterPro" id="IPR050348">
    <property type="entry name" value="Protein-Tyr_Phosphatase"/>
</dbReference>
<dbReference type="EMBL" id="JARKIK010000018">
    <property type="protein sequence ID" value="KAK8746046.1"/>
    <property type="molecule type" value="Genomic_DNA"/>
</dbReference>
<feature type="non-terminal residue" evidence="3">
    <location>
        <position position="1"/>
    </location>
</feature>
<proteinExistence type="predicted"/>
<feature type="domain" description="Tyrosine-protein phosphatase" evidence="1">
    <location>
        <begin position="1"/>
        <end position="204"/>
    </location>
</feature>
<organism evidence="3 4">
    <name type="scientific">Cherax quadricarinatus</name>
    <name type="common">Australian red claw crayfish</name>
    <dbReference type="NCBI Taxonomy" id="27406"/>
    <lineage>
        <taxon>Eukaryota</taxon>
        <taxon>Metazoa</taxon>
        <taxon>Ecdysozoa</taxon>
        <taxon>Arthropoda</taxon>
        <taxon>Crustacea</taxon>
        <taxon>Multicrustacea</taxon>
        <taxon>Malacostraca</taxon>
        <taxon>Eumalacostraca</taxon>
        <taxon>Eucarida</taxon>
        <taxon>Decapoda</taxon>
        <taxon>Pleocyemata</taxon>
        <taxon>Astacidea</taxon>
        <taxon>Parastacoidea</taxon>
        <taxon>Parastacidae</taxon>
        <taxon>Cherax</taxon>
    </lineage>
</organism>